<feature type="transmembrane region" description="Helical" evidence="1">
    <location>
        <begin position="69"/>
        <end position="88"/>
    </location>
</feature>
<dbReference type="EMBL" id="FOIT01000003">
    <property type="protein sequence ID" value="SEW01679.1"/>
    <property type="molecule type" value="Genomic_DNA"/>
</dbReference>
<name>A0A662Z6U1_9STAP</name>
<feature type="transmembrane region" description="Helical" evidence="1">
    <location>
        <begin position="300"/>
        <end position="323"/>
    </location>
</feature>
<reference evidence="2 3" key="1">
    <citation type="submission" date="2016-10" db="EMBL/GenBank/DDBJ databases">
        <authorList>
            <person name="Varghese N."/>
            <person name="Submissions S."/>
        </authorList>
    </citation>
    <scope>NUCLEOTIDE SEQUENCE [LARGE SCALE GENOMIC DNA]</scope>
    <source>
        <strain evidence="2 3">IBRC-M10081</strain>
    </source>
</reference>
<evidence type="ECO:0000313" key="3">
    <source>
        <dbReference type="Proteomes" id="UP000243605"/>
    </source>
</evidence>
<feature type="transmembrane region" description="Helical" evidence="1">
    <location>
        <begin position="108"/>
        <end position="135"/>
    </location>
</feature>
<proteinExistence type="predicted"/>
<organism evidence="2 3">
    <name type="scientific">Aliicoccus persicus</name>
    <dbReference type="NCBI Taxonomy" id="930138"/>
    <lineage>
        <taxon>Bacteria</taxon>
        <taxon>Bacillati</taxon>
        <taxon>Bacillota</taxon>
        <taxon>Bacilli</taxon>
        <taxon>Bacillales</taxon>
        <taxon>Staphylococcaceae</taxon>
        <taxon>Aliicoccus</taxon>
    </lineage>
</organism>
<feature type="transmembrane region" description="Helical" evidence="1">
    <location>
        <begin position="147"/>
        <end position="172"/>
    </location>
</feature>
<feature type="transmembrane region" description="Helical" evidence="1">
    <location>
        <begin position="335"/>
        <end position="358"/>
    </location>
</feature>
<dbReference type="OrthoDB" id="1706490at2"/>
<accession>A0A662Z6U1</accession>
<keyword evidence="1" id="KW-0812">Transmembrane</keyword>
<dbReference type="AlphaFoldDB" id="A0A662Z6U1"/>
<feature type="transmembrane region" description="Helical" evidence="1">
    <location>
        <begin position="20"/>
        <end position="40"/>
    </location>
</feature>
<feature type="transmembrane region" description="Helical" evidence="1">
    <location>
        <begin position="184"/>
        <end position="211"/>
    </location>
</feature>
<feature type="transmembrane region" description="Helical" evidence="1">
    <location>
        <begin position="273"/>
        <end position="294"/>
    </location>
</feature>
<dbReference type="Proteomes" id="UP000243605">
    <property type="component" value="Unassembled WGS sequence"/>
</dbReference>
<keyword evidence="1" id="KW-0472">Membrane</keyword>
<evidence type="ECO:0000313" key="2">
    <source>
        <dbReference type="EMBL" id="SEW01679.1"/>
    </source>
</evidence>
<dbReference type="RefSeq" id="WP_091474901.1">
    <property type="nucleotide sequence ID" value="NZ_FOIT01000003.1"/>
</dbReference>
<evidence type="ECO:0000256" key="1">
    <source>
        <dbReference type="SAM" id="Phobius"/>
    </source>
</evidence>
<feature type="transmembrane region" description="Helical" evidence="1">
    <location>
        <begin position="231"/>
        <end position="261"/>
    </location>
</feature>
<evidence type="ECO:0008006" key="4">
    <source>
        <dbReference type="Google" id="ProtNLM"/>
    </source>
</evidence>
<keyword evidence="3" id="KW-1185">Reference proteome</keyword>
<sequence length="691" mass="79802">MKSKTSFWNKSLVRYFFNNIVWLALIYFIGLLLIHIPALISHSSYIDSFTLQEYTIEDTITYFRQLGSLQHLFTLVMVTIIAITQFDYKNHEASSDFIHALPIKRTQILTQGIIIGTSILFILTAVVGLIIYLLTFGLAFELPFAEIMTWILFSWYVIFVTYSFTIFVGMFVKRAVLQALFTAAMMLLPYITWVLSQFAASTLFVGASSFTPLQSYGFSRFMESLTFPVHILSALYTGYTFSIIFWVIFAIILVAATYMLYNRHHVERTAQAFYFDWLHVLLSAWLTTLGMLVFGSFMSIVFSNWIVTIVSYFIGLGLAYLIVEMILQFTPRIKFSLKSMIAALVFALTFWIIFFISWHVHFSTIPNQDDIEAAYIYDSRYHLYDYFVLQEAEIIDENHGYSTKKSDIEYFHSVHKEIIENRSNIFSYLSNGWQYYDASNEVNVSYRLSNGDFLHRTYLLDDDEMALYDEIVDRVEVKNILDGIINIDAVNHVTITTYSDTIQIEGTRSAEFVEEFQNADNRDELSLAQIQTQLNPMLFVDVGFELNGIDYYYWIGNQSISYIDIYNSAIQSILLDRQEAANIPISESLGLSYSGDVYIANLSGEIDEFVEAIQNDTVEEVFEAYDFERVKEESLEDVFEKVNDAAFDGNGELVLVYAPVYSEEFEIVEEFEDLYDIPFNNTTLNILGLED</sequence>
<gene>
    <name evidence="2" type="ORF">SAMN05192557_1247</name>
</gene>
<protein>
    <recommendedName>
        <fullName evidence="4">ABC-2 type transport system permease protein</fullName>
    </recommendedName>
</protein>
<keyword evidence="1" id="KW-1133">Transmembrane helix</keyword>